<dbReference type="OrthoDB" id="34207at2157"/>
<dbReference type="InterPro" id="IPR002826">
    <property type="entry name" value="MptE-like"/>
</dbReference>
<organism evidence="7 8">
    <name type="scientific">Thermococcus onnurineus (strain NA1)</name>
    <dbReference type="NCBI Taxonomy" id="523850"/>
    <lineage>
        <taxon>Archaea</taxon>
        <taxon>Methanobacteriati</taxon>
        <taxon>Methanobacteriota</taxon>
        <taxon>Thermococci</taxon>
        <taxon>Thermococcales</taxon>
        <taxon>Thermococcaceae</taxon>
        <taxon>Thermococcus</taxon>
    </lineage>
</organism>
<dbReference type="GeneID" id="7018146"/>
<dbReference type="AlphaFoldDB" id="B6YWZ9"/>
<dbReference type="SUPFAM" id="SSF63999">
    <property type="entry name" value="Thiamin pyrophosphokinase, catalytic domain"/>
    <property type="match status" value="1"/>
</dbReference>
<accession>B6YWZ9</accession>
<dbReference type="GO" id="GO:0009229">
    <property type="term" value="P:thiamine diphosphate biosynthetic process"/>
    <property type="evidence" value="ECO:0007669"/>
    <property type="project" value="InterPro"/>
</dbReference>
<reference evidence="7 8" key="1">
    <citation type="journal article" date="2008" name="J. Bacteriol.">
        <title>The complete genome sequence of Thermococcus onnurineus NA1 reveals a mixed heterotrophic and carboxydotrophic metabolism.</title>
        <authorList>
            <person name="Lee H.S."/>
            <person name="Kang S.G."/>
            <person name="Bae S.S."/>
            <person name="Lim J.K."/>
            <person name="Cho Y."/>
            <person name="Kim Y.J."/>
            <person name="Jeon J.H."/>
            <person name="Cha S.S."/>
            <person name="Kwon K.K."/>
            <person name="Kim H.T."/>
            <person name="Park C.J."/>
            <person name="Lee H.W."/>
            <person name="Kim S.I."/>
            <person name="Chun J."/>
            <person name="Colwell R.R."/>
            <person name="Kim S.J."/>
            <person name="Lee J.H."/>
        </authorList>
    </citation>
    <scope>NUCLEOTIDE SEQUENCE [LARGE SCALE GENOMIC DNA]</scope>
    <source>
        <strain evidence="7 8">NA1</strain>
    </source>
</reference>
<dbReference type="GO" id="GO:0016301">
    <property type="term" value="F:kinase activity"/>
    <property type="evidence" value="ECO:0007669"/>
    <property type="project" value="UniProtKB-KW"/>
</dbReference>
<comment type="cofactor">
    <cofactor evidence="5">
        <name>Mg(2+)</name>
        <dbReference type="ChEBI" id="CHEBI:18420"/>
    </cofactor>
</comment>
<dbReference type="STRING" id="523850.TON_1124"/>
<dbReference type="InterPro" id="IPR027510">
    <property type="entry name" value="HMPDK_MptE"/>
</dbReference>
<keyword evidence="1 5" id="KW-0808">Transferase</keyword>
<keyword evidence="3 5" id="KW-0418">Kinase</keyword>
<evidence type="ECO:0000256" key="3">
    <source>
        <dbReference type="ARBA" id="ARBA00022777"/>
    </source>
</evidence>
<dbReference type="InterPro" id="IPR036759">
    <property type="entry name" value="TPK_catalytic_sf"/>
</dbReference>
<comment type="catalytic activity">
    <reaction evidence="5">
        <text>6-hydroxymethyl-7,8-dihydropterin + ATP = (7,8-dihydropterin-6-yl)methyl diphosphate + AMP + H(+)</text>
        <dbReference type="Rhea" id="RHEA:11412"/>
        <dbReference type="ChEBI" id="CHEBI:15378"/>
        <dbReference type="ChEBI" id="CHEBI:30616"/>
        <dbReference type="ChEBI" id="CHEBI:44841"/>
        <dbReference type="ChEBI" id="CHEBI:72950"/>
        <dbReference type="ChEBI" id="CHEBI:456215"/>
        <dbReference type="EC" id="2.7.6.3"/>
    </reaction>
</comment>
<gene>
    <name evidence="5" type="primary">mptE</name>
    <name evidence="7" type="ordered locus">TON_1124</name>
</gene>
<evidence type="ECO:0000256" key="5">
    <source>
        <dbReference type="HAMAP-Rule" id="MF_02131"/>
    </source>
</evidence>
<evidence type="ECO:0000259" key="6">
    <source>
        <dbReference type="Pfam" id="PF01973"/>
    </source>
</evidence>
<keyword evidence="4 5" id="KW-0067">ATP-binding</keyword>
<comment type="function">
    <text evidence="5">Catalyzes the transfer of diphosphate from ATP to 6-hydroxymethyl-7,8-dihydropterin (6-HMD), leading to 6-hydroxymethyl-7,8-dihydropterin diphosphate (6-HMDP).</text>
</comment>
<dbReference type="GO" id="GO:0005524">
    <property type="term" value="F:ATP binding"/>
    <property type="evidence" value="ECO:0007669"/>
    <property type="project" value="UniProtKB-UniRule"/>
</dbReference>
<dbReference type="RefSeq" id="WP_012572084.1">
    <property type="nucleotide sequence ID" value="NC_011529.1"/>
</dbReference>
<dbReference type="GO" id="GO:0000287">
    <property type="term" value="F:magnesium ion binding"/>
    <property type="evidence" value="ECO:0007669"/>
    <property type="project" value="UniProtKB-UniRule"/>
</dbReference>
<keyword evidence="8" id="KW-1185">Reference proteome</keyword>
<dbReference type="PANTHER" id="PTHR39648">
    <property type="entry name" value="6-HYDROXYMETHYL-7,8-DIHYDROPTERIN PYROPHOSPHOKINASE"/>
    <property type="match status" value="1"/>
</dbReference>
<proteinExistence type="inferred from homology"/>
<evidence type="ECO:0000256" key="1">
    <source>
        <dbReference type="ARBA" id="ARBA00022679"/>
    </source>
</evidence>
<keyword evidence="2 5" id="KW-0547">Nucleotide-binding</keyword>
<dbReference type="PATRIC" id="fig|523850.10.peg.1132"/>
<protein>
    <recommendedName>
        <fullName evidence="5">6-hydroxymethyl-7,8-dihydropterin pyrophosphokinase</fullName>
        <shortName evidence="5">HPPK</shortName>
        <ecNumber evidence="5">2.7.6.3</ecNumber>
    </recommendedName>
    <alternativeName>
        <fullName evidence="5">2-amino-4-hydroxy-6-hydroxymethyldihydropteridine pyrophosphokinase</fullName>
    </alternativeName>
    <alternativeName>
        <fullName evidence="5">6-hydroxymethyl-7,8-dihydropterin diphosphokinase</fullName>
        <shortName evidence="5">6-HMPDK</shortName>
    </alternativeName>
    <alternativeName>
        <fullName evidence="5">7,8-dihydro-6-hydroxymethylpterin diphosphokinase</fullName>
    </alternativeName>
    <alternativeName>
        <fullName evidence="5">7,8-dihydro-6-hydroxymethylpterin pyrophosphokinase</fullName>
        <shortName evidence="5">PPPK</shortName>
    </alternativeName>
</protein>
<dbReference type="Proteomes" id="UP000002727">
    <property type="component" value="Chromosome"/>
</dbReference>
<dbReference type="eggNOG" id="arCOG04303">
    <property type="taxonomic scope" value="Archaea"/>
</dbReference>
<dbReference type="EC" id="2.7.6.3" evidence="5"/>
<evidence type="ECO:0000313" key="8">
    <source>
        <dbReference type="Proteomes" id="UP000002727"/>
    </source>
</evidence>
<keyword evidence="5" id="KW-0460">Magnesium</keyword>
<dbReference type="EMBL" id="CP000855">
    <property type="protein sequence ID" value="ACJ16612.1"/>
    <property type="molecule type" value="Genomic_DNA"/>
</dbReference>
<dbReference type="GO" id="GO:0003848">
    <property type="term" value="F:2-amino-4-hydroxy-6-hydroxymethyldihydropteridine diphosphokinase activity"/>
    <property type="evidence" value="ECO:0007669"/>
    <property type="project" value="UniProtKB-UniRule"/>
</dbReference>
<sequence>MEWEEWEPFYLRIVREMGYSIEKDREAAQILRALLLEGDDYILREELKAVVGRRVYIFGAGPSLEEVLNKFDFSDGTLIAADGATSALLEFGLVPDIVVTDLDGRIPDLKIANDRGAFMVIHAHGDNIEKMGIYVPIFERILGTCQTEPLDIVYNFGGFTDGDRAAFLAEALGAEEVVLVGFDFGETVGRWSKPGLKEHSPMWESKRKKFAFAKELLDWLAKNGKAKIIQFPVSGEGG</sequence>
<dbReference type="KEGG" id="ton:TON_1124"/>
<evidence type="ECO:0000256" key="4">
    <source>
        <dbReference type="ARBA" id="ARBA00022840"/>
    </source>
</evidence>
<dbReference type="Pfam" id="PF01973">
    <property type="entry name" value="MptE-like"/>
    <property type="match status" value="1"/>
</dbReference>
<dbReference type="HOGENOM" id="CLU_093043_0_0_2"/>
<feature type="domain" description="6-hydroxymethylpterin diphosphokinase MptE-like" evidence="6">
    <location>
        <begin position="50"/>
        <end position="187"/>
    </location>
</feature>
<dbReference type="PANTHER" id="PTHR39648:SF1">
    <property type="entry name" value="6-HYDROXYMETHYL-7,8-DIHYDROPTERIN PYROPHOSPHOKINASE"/>
    <property type="match status" value="1"/>
</dbReference>
<dbReference type="HAMAP" id="MF_02131">
    <property type="entry name" value="HMPDK_arch"/>
    <property type="match status" value="1"/>
</dbReference>
<evidence type="ECO:0000313" key="7">
    <source>
        <dbReference type="EMBL" id="ACJ16612.1"/>
    </source>
</evidence>
<comment type="similarity">
    <text evidence="5">Belongs to the archaeal 6-HMPDK family.</text>
</comment>
<dbReference type="GO" id="GO:0004788">
    <property type="term" value="F:thiamine diphosphokinase activity"/>
    <property type="evidence" value="ECO:0007669"/>
    <property type="project" value="InterPro"/>
</dbReference>
<name>B6YWZ9_THEON</name>
<evidence type="ECO:0000256" key="2">
    <source>
        <dbReference type="ARBA" id="ARBA00022741"/>
    </source>
</evidence>